<dbReference type="EMBL" id="JH431541">
    <property type="status" value="NOT_ANNOTATED_CDS"/>
    <property type="molecule type" value="Genomic_DNA"/>
</dbReference>
<dbReference type="CDD" id="cd17716">
    <property type="entry name" value="BRCT_microcephalin_rpt1"/>
    <property type="match status" value="1"/>
</dbReference>
<feature type="compositionally biased region" description="Acidic residues" evidence="1">
    <location>
        <begin position="203"/>
        <end position="220"/>
    </location>
</feature>
<feature type="domain" description="BRCT" evidence="2">
    <location>
        <begin position="19"/>
        <end position="109"/>
    </location>
</feature>
<dbReference type="SUPFAM" id="SSF52113">
    <property type="entry name" value="BRCT domain"/>
    <property type="match status" value="1"/>
</dbReference>
<dbReference type="eggNOG" id="ENOG502SARH">
    <property type="taxonomic scope" value="Eukaryota"/>
</dbReference>
<dbReference type="InterPro" id="IPR036420">
    <property type="entry name" value="BRCT_dom_sf"/>
</dbReference>
<dbReference type="EnsemblMetazoa" id="SMAR004839-RA">
    <property type="protein sequence ID" value="SMAR004839-PA"/>
    <property type="gene ID" value="SMAR004839"/>
</dbReference>
<dbReference type="GO" id="GO:0000278">
    <property type="term" value="P:mitotic cell cycle"/>
    <property type="evidence" value="ECO:0007669"/>
    <property type="project" value="TreeGrafter"/>
</dbReference>
<dbReference type="AlphaFoldDB" id="T1IUL3"/>
<dbReference type="Proteomes" id="UP000014500">
    <property type="component" value="Unassembled WGS sequence"/>
</dbReference>
<evidence type="ECO:0000256" key="1">
    <source>
        <dbReference type="SAM" id="MobiDB-lite"/>
    </source>
</evidence>
<feature type="compositionally biased region" description="Basic and acidic residues" evidence="1">
    <location>
        <begin position="190"/>
        <end position="200"/>
    </location>
</feature>
<dbReference type="InterPro" id="IPR001357">
    <property type="entry name" value="BRCT_dom"/>
</dbReference>
<feature type="region of interest" description="Disordered" evidence="1">
    <location>
        <begin position="188"/>
        <end position="220"/>
    </location>
</feature>
<sequence length="276" mass="32233">MALNSQSTDVTPTTVQHHQVLQVLEDVIAYVEVRSENEDRSEAVSYFLELSGATIAKNFTRKVTHVVFKNGRLSTYKKAILWGVHLVSVSWIEQCRQTKLLAPECDYPAIISEEYSSPSPFVKVKRFRSMMPNMKTMDIPKLLERRVKQREQRRIKKECKEFLNMTPKEQEDFKPKVKRQKVDNLNNIKIYKEENQKMTEDVSPSDDDDDDDDDLQIDDGCEESWNVPLVERLLLKSDNDTPKRRHFLLKRLSLSEPTRKRKLSFSPVISTVLEKD</sequence>
<evidence type="ECO:0000313" key="4">
    <source>
        <dbReference type="Proteomes" id="UP000014500"/>
    </source>
</evidence>
<protein>
    <recommendedName>
        <fullName evidence="2">BRCT domain-containing protein</fullName>
    </recommendedName>
</protein>
<dbReference type="PROSITE" id="PS50172">
    <property type="entry name" value="BRCT"/>
    <property type="match status" value="1"/>
</dbReference>
<dbReference type="Pfam" id="PF12738">
    <property type="entry name" value="PTCB-BRCT"/>
    <property type="match status" value="1"/>
</dbReference>
<reference evidence="3" key="2">
    <citation type="submission" date="2015-02" db="UniProtKB">
        <authorList>
            <consortium name="EnsemblMetazoa"/>
        </authorList>
    </citation>
    <scope>IDENTIFICATION</scope>
</reference>
<dbReference type="STRING" id="126957.T1IUL3"/>
<dbReference type="Gene3D" id="3.40.50.10190">
    <property type="entry name" value="BRCT domain"/>
    <property type="match status" value="1"/>
</dbReference>
<evidence type="ECO:0000313" key="3">
    <source>
        <dbReference type="EnsemblMetazoa" id="SMAR004839-PA"/>
    </source>
</evidence>
<name>T1IUL3_STRMM</name>
<dbReference type="SMART" id="SM00292">
    <property type="entry name" value="BRCT"/>
    <property type="match status" value="1"/>
</dbReference>
<proteinExistence type="predicted"/>
<keyword evidence="4" id="KW-1185">Reference proteome</keyword>
<dbReference type="InterPro" id="IPR022047">
    <property type="entry name" value="Microcephalin-like"/>
</dbReference>
<evidence type="ECO:0000259" key="2">
    <source>
        <dbReference type="PROSITE" id="PS50172"/>
    </source>
</evidence>
<dbReference type="PANTHER" id="PTHR14625">
    <property type="entry name" value="MICROCEPHALIN"/>
    <property type="match status" value="1"/>
</dbReference>
<accession>T1IUL3</accession>
<organism evidence="3 4">
    <name type="scientific">Strigamia maritima</name>
    <name type="common">European centipede</name>
    <name type="synonym">Geophilus maritimus</name>
    <dbReference type="NCBI Taxonomy" id="126957"/>
    <lineage>
        <taxon>Eukaryota</taxon>
        <taxon>Metazoa</taxon>
        <taxon>Ecdysozoa</taxon>
        <taxon>Arthropoda</taxon>
        <taxon>Myriapoda</taxon>
        <taxon>Chilopoda</taxon>
        <taxon>Pleurostigmophora</taxon>
        <taxon>Geophilomorpha</taxon>
        <taxon>Linotaeniidae</taxon>
        <taxon>Strigamia</taxon>
    </lineage>
</organism>
<dbReference type="PANTHER" id="PTHR14625:SF3">
    <property type="entry name" value="MICROCEPHALIN"/>
    <property type="match status" value="1"/>
</dbReference>
<dbReference type="PhylomeDB" id="T1IUL3"/>
<dbReference type="HOGENOM" id="CLU_1009427_0_0_1"/>
<reference evidence="4" key="1">
    <citation type="submission" date="2011-05" db="EMBL/GenBank/DDBJ databases">
        <authorList>
            <person name="Richards S.R."/>
            <person name="Qu J."/>
            <person name="Jiang H."/>
            <person name="Jhangiani S.N."/>
            <person name="Agravi P."/>
            <person name="Goodspeed R."/>
            <person name="Gross S."/>
            <person name="Mandapat C."/>
            <person name="Jackson L."/>
            <person name="Mathew T."/>
            <person name="Pu L."/>
            <person name="Thornton R."/>
            <person name="Saada N."/>
            <person name="Wilczek-Boney K.B."/>
            <person name="Lee S."/>
            <person name="Kovar C."/>
            <person name="Wu Y."/>
            <person name="Scherer S.E."/>
            <person name="Worley K.C."/>
            <person name="Muzny D.M."/>
            <person name="Gibbs R."/>
        </authorList>
    </citation>
    <scope>NUCLEOTIDE SEQUENCE</scope>
    <source>
        <strain evidence="4">Brora</strain>
    </source>
</reference>